<comment type="caution">
    <text evidence="2">The sequence shown here is derived from an EMBL/GenBank/DDBJ whole genome shotgun (WGS) entry which is preliminary data.</text>
</comment>
<feature type="domain" description="Metallo-beta-lactamase" evidence="1">
    <location>
        <begin position="28"/>
        <end position="120"/>
    </location>
</feature>
<organism evidence="2 3">
    <name type="scientific">Sporothrix eucalyptigena</name>
    <dbReference type="NCBI Taxonomy" id="1812306"/>
    <lineage>
        <taxon>Eukaryota</taxon>
        <taxon>Fungi</taxon>
        <taxon>Dikarya</taxon>
        <taxon>Ascomycota</taxon>
        <taxon>Pezizomycotina</taxon>
        <taxon>Sordariomycetes</taxon>
        <taxon>Sordariomycetidae</taxon>
        <taxon>Ophiostomatales</taxon>
        <taxon>Ophiostomataceae</taxon>
        <taxon>Sporothrix</taxon>
    </lineage>
</organism>
<gene>
    <name evidence="2" type="ORF">SEUCBS140593_000240</name>
</gene>
<dbReference type="Pfam" id="PF00753">
    <property type="entry name" value="Lactamase_B"/>
    <property type="match status" value="1"/>
</dbReference>
<dbReference type="Proteomes" id="UP001642482">
    <property type="component" value="Unassembled WGS sequence"/>
</dbReference>
<name>A0ABP0AN16_9PEZI</name>
<dbReference type="SUPFAM" id="SSF56281">
    <property type="entry name" value="Metallo-hydrolase/oxidoreductase"/>
    <property type="match status" value="1"/>
</dbReference>
<evidence type="ECO:0000313" key="2">
    <source>
        <dbReference type="EMBL" id="CAK7208637.1"/>
    </source>
</evidence>
<reference evidence="2 3" key="1">
    <citation type="submission" date="2024-01" db="EMBL/GenBank/DDBJ databases">
        <authorList>
            <person name="Allen C."/>
            <person name="Tagirdzhanova G."/>
        </authorList>
    </citation>
    <scope>NUCLEOTIDE SEQUENCE [LARGE SCALE GENOMIC DNA]</scope>
</reference>
<dbReference type="InterPro" id="IPR036866">
    <property type="entry name" value="RibonucZ/Hydroxyglut_hydro"/>
</dbReference>
<evidence type="ECO:0000259" key="1">
    <source>
        <dbReference type="Pfam" id="PF00753"/>
    </source>
</evidence>
<evidence type="ECO:0000313" key="3">
    <source>
        <dbReference type="Proteomes" id="UP001642482"/>
    </source>
</evidence>
<dbReference type="PANTHER" id="PTHR30619:SF1">
    <property type="entry name" value="RECOMBINATION PROTEIN 2"/>
    <property type="match status" value="1"/>
</dbReference>
<protein>
    <recommendedName>
        <fullName evidence="1">Metallo-beta-lactamase domain-containing protein</fullName>
    </recommendedName>
</protein>
<dbReference type="Gene3D" id="3.60.15.10">
    <property type="entry name" value="Ribonuclease Z/Hydroxyacylglutathione hydrolase-like"/>
    <property type="match status" value="1"/>
</dbReference>
<dbReference type="EMBL" id="CAWUHD010000001">
    <property type="protein sequence ID" value="CAK7208637.1"/>
    <property type="molecule type" value="Genomic_DNA"/>
</dbReference>
<keyword evidence="3" id="KW-1185">Reference proteome</keyword>
<proteinExistence type="predicted"/>
<accession>A0ABP0AN16</accession>
<sequence>MAQQYFHTPFPPWTTGTLDIHHIDTGCGSCTFILGPDGTTILIDCGEDDSVKHSAAGATRAGHRVVHYIKRHGANRTNGAISALDYIIATHVHPDHVSGLRDVDEILPAAKVIDRGYPDYKEPVNVPLLPLPFAKDYIAWLDELQQTRPGTVETIDVGSDSQIRLTNAVRGEYPTFSMRTIAGNGCVWTGVETKSVQYLSDETYDAVEDHVRPDENKCSMAFLLSYGNFRYYTGGDLTFDTHDGRHPWLDIETPVAQAAGCVDVAVANHHGYFDACGPLFVEHLDADAYIIPAWHDTHPGMAQLQRLLGDWPGGGHKKTKVFATGMTATSNRINERFLRGMASTRGHIVVRVDPGGDSYRIFVLDVENDDQDVLDTNPSGLSDLAGGEAACHGSCNSHDSLIGQYGPYLSKSKQRLAEKEG</sequence>
<dbReference type="PANTHER" id="PTHR30619">
    <property type="entry name" value="DNA INTERNALIZATION/COMPETENCE PROTEIN COMEC/REC2"/>
    <property type="match status" value="1"/>
</dbReference>
<dbReference type="InterPro" id="IPR001279">
    <property type="entry name" value="Metallo-B-lactamas"/>
</dbReference>
<dbReference type="InterPro" id="IPR052159">
    <property type="entry name" value="Competence_DNA_uptake"/>
</dbReference>